<comment type="similarity">
    <text evidence="1">Belongs to the short-chain dehydrogenases/reductases (SDR) family.</text>
</comment>
<dbReference type="PRINTS" id="PR00081">
    <property type="entry name" value="GDHRDH"/>
</dbReference>
<keyword evidence="5" id="KW-1185">Reference proteome</keyword>
<dbReference type="CDD" id="cd05233">
    <property type="entry name" value="SDR_c"/>
    <property type="match status" value="1"/>
</dbReference>
<reference evidence="4 5" key="1">
    <citation type="submission" date="2020-03" db="EMBL/GenBank/DDBJ databases">
        <title>Genomic Encyclopedia of Type Strains, Phase IV (KMG-IV): sequencing the most valuable type-strain genomes for metagenomic binning, comparative biology and taxonomic classification.</title>
        <authorList>
            <person name="Goeker M."/>
        </authorList>
    </citation>
    <scope>NUCLEOTIDE SEQUENCE [LARGE SCALE GENOMIC DNA]</scope>
    <source>
        <strain evidence="4 5">DSM 21299</strain>
    </source>
</reference>
<dbReference type="EMBL" id="JAASQR010000004">
    <property type="protein sequence ID" value="NIJ18289.1"/>
    <property type="molecule type" value="Genomic_DNA"/>
</dbReference>
<evidence type="ECO:0000256" key="2">
    <source>
        <dbReference type="ARBA" id="ARBA00023002"/>
    </source>
</evidence>
<dbReference type="SUPFAM" id="SSF51735">
    <property type="entry name" value="NAD(P)-binding Rossmann-fold domains"/>
    <property type="match status" value="1"/>
</dbReference>
<evidence type="ECO:0000256" key="3">
    <source>
        <dbReference type="ARBA" id="ARBA00051383"/>
    </source>
</evidence>
<dbReference type="GO" id="GO:0016491">
    <property type="term" value="F:oxidoreductase activity"/>
    <property type="evidence" value="ECO:0007669"/>
    <property type="project" value="UniProtKB-KW"/>
</dbReference>
<dbReference type="Pfam" id="PF13561">
    <property type="entry name" value="adh_short_C2"/>
    <property type="match status" value="1"/>
</dbReference>
<protein>
    <submittedName>
        <fullName evidence="4">NAD(P)-dependent dehydrogenase (Short-subunit alcohol dehydrogenase family)</fullName>
    </submittedName>
</protein>
<dbReference type="RefSeq" id="WP_167305144.1">
    <property type="nucleotide sequence ID" value="NZ_JAASQR010000004.1"/>
</dbReference>
<dbReference type="Proteomes" id="UP000576821">
    <property type="component" value="Unassembled WGS sequence"/>
</dbReference>
<proteinExistence type="inferred from homology"/>
<gene>
    <name evidence="4" type="ORF">FHS54_003289</name>
</gene>
<dbReference type="Gene3D" id="3.40.50.720">
    <property type="entry name" value="NAD(P)-binding Rossmann-like Domain"/>
    <property type="match status" value="1"/>
</dbReference>
<dbReference type="PROSITE" id="PS00061">
    <property type="entry name" value="ADH_SHORT"/>
    <property type="match status" value="1"/>
</dbReference>
<dbReference type="AlphaFoldDB" id="A0A846M8Y4"/>
<accession>A0A846M8Y4</accession>
<dbReference type="InterPro" id="IPR020904">
    <property type="entry name" value="Sc_DH/Rdtase_CS"/>
</dbReference>
<comment type="caution">
    <text evidence="4">The sequence shown here is derived from an EMBL/GenBank/DDBJ whole genome shotgun (WGS) entry which is preliminary data.</text>
</comment>
<evidence type="ECO:0000313" key="4">
    <source>
        <dbReference type="EMBL" id="NIJ18289.1"/>
    </source>
</evidence>
<dbReference type="FunFam" id="3.40.50.720:FF:000084">
    <property type="entry name" value="Short-chain dehydrogenase reductase"/>
    <property type="match status" value="1"/>
</dbReference>
<keyword evidence="2" id="KW-0560">Oxidoreductase</keyword>
<evidence type="ECO:0000313" key="5">
    <source>
        <dbReference type="Proteomes" id="UP000576821"/>
    </source>
</evidence>
<organism evidence="4 5">
    <name type="scientific">Sphingobium vermicomposti</name>
    <dbReference type="NCBI Taxonomy" id="529005"/>
    <lineage>
        <taxon>Bacteria</taxon>
        <taxon>Pseudomonadati</taxon>
        <taxon>Pseudomonadota</taxon>
        <taxon>Alphaproteobacteria</taxon>
        <taxon>Sphingomonadales</taxon>
        <taxon>Sphingomonadaceae</taxon>
        <taxon>Sphingobium</taxon>
    </lineage>
</organism>
<comment type="catalytic activity">
    <reaction evidence="3">
        <text>2,5-dichlorocyclohexa-2,5-dien-1,4-diol + NAD(+) = 2,5-dichlorohydroquinone + NADH + H(+)</text>
        <dbReference type="Rhea" id="RHEA:15741"/>
        <dbReference type="ChEBI" id="CHEBI:15378"/>
        <dbReference type="ChEBI" id="CHEBI:27545"/>
        <dbReference type="ChEBI" id="CHEBI:28975"/>
        <dbReference type="ChEBI" id="CHEBI:57540"/>
        <dbReference type="ChEBI" id="CHEBI:57945"/>
    </reaction>
</comment>
<dbReference type="InterPro" id="IPR002347">
    <property type="entry name" value="SDR_fam"/>
</dbReference>
<evidence type="ECO:0000256" key="1">
    <source>
        <dbReference type="ARBA" id="ARBA00006484"/>
    </source>
</evidence>
<dbReference type="PANTHER" id="PTHR43669">
    <property type="entry name" value="5-KETO-D-GLUCONATE 5-REDUCTASE"/>
    <property type="match status" value="1"/>
</dbReference>
<name>A0A846M8Y4_9SPHN</name>
<dbReference type="InterPro" id="IPR036291">
    <property type="entry name" value="NAD(P)-bd_dom_sf"/>
</dbReference>
<dbReference type="PANTHER" id="PTHR43669:SF8">
    <property type="entry name" value="SHORT-CHAIN TYPE DEHYDROGENASE_REDUCTASE-RELATED"/>
    <property type="match status" value="1"/>
</dbReference>
<sequence>MSGEDFAGKVAIVTGGGSGIGRAASRRLAAQGAQLVVADIVIDQAQRTVQLIEEAGGEAIAVRADIASQDDNRAMFDAAADRFGGIDHAFLNAGILQPYIPFEQVGLDLFDRLIGVNLRGTFMGVQQALARLRPRGSCVVTASLAAQLGFAEAVAYSISKHGLIGLVRSAAGPFAERGLRINAICPGMVLSGMTGGAGLEALADPADLPDPPYRGGLDAQHVAEVALFLLGRGAAAINGQAQNVDAAFLAAFPPLSELQ</sequence>